<keyword evidence="3 6" id="KW-0812">Transmembrane</keyword>
<evidence type="ECO:0000256" key="5">
    <source>
        <dbReference type="ARBA" id="ARBA00023136"/>
    </source>
</evidence>
<organism evidence="7">
    <name type="scientific">Melanaphis sacchari</name>
    <dbReference type="NCBI Taxonomy" id="742174"/>
    <lineage>
        <taxon>Eukaryota</taxon>
        <taxon>Metazoa</taxon>
        <taxon>Ecdysozoa</taxon>
        <taxon>Arthropoda</taxon>
        <taxon>Hexapoda</taxon>
        <taxon>Insecta</taxon>
        <taxon>Pterygota</taxon>
        <taxon>Neoptera</taxon>
        <taxon>Paraneoptera</taxon>
        <taxon>Hemiptera</taxon>
        <taxon>Sternorrhyncha</taxon>
        <taxon>Aphidomorpha</taxon>
        <taxon>Aphidoidea</taxon>
        <taxon>Aphididae</taxon>
        <taxon>Aphidini</taxon>
        <taxon>Melanaphis</taxon>
    </lineage>
</organism>
<protein>
    <submittedName>
        <fullName evidence="7">Mpv17-like protein</fullName>
    </submittedName>
</protein>
<evidence type="ECO:0000313" key="7">
    <source>
        <dbReference type="EMBL" id="MBW16196.1"/>
    </source>
</evidence>
<feature type="transmembrane region" description="Helical" evidence="6">
    <location>
        <begin position="159"/>
        <end position="176"/>
    </location>
</feature>
<proteinExistence type="inferred from homology"/>
<evidence type="ECO:0000256" key="6">
    <source>
        <dbReference type="RuleBase" id="RU363053"/>
    </source>
</evidence>
<sequence length="187" mass="21845">MLRLIRIAKETFRKYPMLANSAVYGTMSVGAEFSQQIMTKRILNKTEPREPIDLDVLGRYAIVGTLINPNILYIWYKWLDKAFVGTTPKIIVKKMLCDQFIMTPPLYVIFFVTMSLLEGKKDLFEECRQKFIPTFKTSCVFWIPAQAINFMLVPPPARVIYVGMCSFIWINMLCWIKRNNHSTIKEE</sequence>
<comment type="subcellular location">
    <subcellularLocation>
        <location evidence="1">Membrane</location>
        <topology evidence="1">Multi-pass membrane protein</topology>
    </subcellularLocation>
</comment>
<dbReference type="GO" id="GO:0016020">
    <property type="term" value="C:membrane"/>
    <property type="evidence" value="ECO:0007669"/>
    <property type="project" value="UniProtKB-SubCell"/>
</dbReference>
<evidence type="ECO:0000256" key="1">
    <source>
        <dbReference type="ARBA" id="ARBA00004141"/>
    </source>
</evidence>
<dbReference type="PANTHER" id="PTHR11266:SF85">
    <property type="entry name" value="MPV17-LIKE PROTEIN"/>
    <property type="match status" value="1"/>
</dbReference>
<comment type="similarity">
    <text evidence="2 6">Belongs to the peroxisomal membrane protein PXMP2/4 family.</text>
</comment>
<dbReference type="PANTHER" id="PTHR11266">
    <property type="entry name" value="PEROXISOMAL MEMBRANE PROTEIN 2, PXMP2 MPV17"/>
    <property type="match status" value="1"/>
</dbReference>
<dbReference type="GO" id="GO:0005739">
    <property type="term" value="C:mitochondrion"/>
    <property type="evidence" value="ECO:0007669"/>
    <property type="project" value="TreeGrafter"/>
</dbReference>
<gene>
    <name evidence="7" type="primary">mpv17l_1</name>
</gene>
<evidence type="ECO:0000256" key="4">
    <source>
        <dbReference type="ARBA" id="ARBA00022989"/>
    </source>
</evidence>
<keyword evidence="4 6" id="KW-1133">Transmembrane helix</keyword>
<evidence type="ECO:0000256" key="3">
    <source>
        <dbReference type="ARBA" id="ARBA00022692"/>
    </source>
</evidence>
<dbReference type="EMBL" id="GFXV01004391">
    <property type="protein sequence ID" value="MBW16196.1"/>
    <property type="molecule type" value="Transcribed_RNA"/>
</dbReference>
<reference evidence="7" key="1">
    <citation type="submission" date="2017-10" db="EMBL/GenBank/DDBJ databases">
        <title>Transcriptome Assembly of Sugarcane Aphid Adults.</title>
        <authorList>
            <person name="Scully E.D."/>
            <person name="Palmer N.A."/>
            <person name="Geib S.M."/>
            <person name="Sarath G."/>
            <person name="Sattler S.E."/>
        </authorList>
    </citation>
    <scope>NUCLEOTIDE SEQUENCE</scope>
    <source>
        <tissue evidence="7">Whole body</tissue>
    </source>
</reference>
<dbReference type="AlphaFoldDB" id="A0A2H8TPV1"/>
<keyword evidence="5 6" id="KW-0472">Membrane</keyword>
<dbReference type="OrthoDB" id="430207at2759"/>
<dbReference type="InterPro" id="IPR007248">
    <property type="entry name" value="Mpv17_PMP22"/>
</dbReference>
<feature type="transmembrane region" description="Helical" evidence="6">
    <location>
        <begin position="96"/>
        <end position="117"/>
    </location>
</feature>
<name>A0A2H8TPV1_9HEMI</name>
<dbReference type="Pfam" id="PF04117">
    <property type="entry name" value="Mpv17_PMP22"/>
    <property type="match status" value="1"/>
</dbReference>
<accession>A0A2H8TPV1</accession>
<evidence type="ECO:0000256" key="2">
    <source>
        <dbReference type="ARBA" id="ARBA00006824"/>
    </source>
</evidence>